<evidence type="ECO:0000256" key="1">
    <source>
        <dbReference type="SAM" id="SignalP"/>
    </source>
</evidence>
<feature type="signal peptide" evidence="1">
    <location>
        <begin position="1"/>
        <end position="20"/>
    </location>
</feature>
<dbReference type="OrthoDB" id="10437702at2759"/>
<name>A0A8H3ILI4_9LECA</name>
<dbReference type="AlphaFoldDB" id="A0A8H3ILI4"/>
<gene>
    <name evidence="2" type="ORF">ALECFALPRED_000478</name>
</gene>
<protein>
    <submittedName>
        <fullName evidence="2">Uncharacterized protein</fullName>
    </submittedName>
</protein>
<keyword evidence="1" id="KW-0732">Signal</keyword>
<organism evidence="2 3">
    <name type="scientific">Alectoria fallacina</name>
    <dbReference type="NCBI Taxonomy" id="1903189"/>
    <lineage>
        <taxon>Eukaryota</taxon>
        <taxon>Fungi</taxon>
        <taxon>Dikarya</taxon>
        <taxon>Ascomycota</taxon>
        <taxon>Pezizomycotina</taxon>
        <taxon>Lecanoromycetes</taxon>
        <taxon>OSLEUM clade</taxon>
        <taxon>Lecanoromycetidae</taxon>
        <taxon>Lecanorales</taxon>
        <taxon>Lecanorineae</taxon>
        <taxon>Parmeliaceae</taxon>
        <taxon>Alectoria</taxon>
    </lineage>
</organism>
<evidence type="ECO:0000313" key="3">
    <source>
        <dbReference type="Proteomes" id="UP000664203"/>
    </source>
</evidence>
<dbReference type="Proteomes" id="UP000664203">
    <property type="component" value="Unassembled WGS sequence"/>
</dbReference>
<accession>A0A8H3ILI4</accession>
<proteinExistence type="predicted"/>
<feature type="chain" id="PRO_5034090998" evidence="1">
    <location>
        <begin position="21"/>
        <end position="292"/>
    </location>
</feature>
<evidence type="ECO:0000313" key="2">
    <source>
        <dbReference type="EMBL" id="CAF9918039.1"/>
    </source>
</evidence>
<comment type="caution">
    <text evidence="2">The sequence shown here is derived from an EMBL/GenBank/DDBJ whole genome shotgun (WGS) entry which is preliminary data.</text>
</comment>
<dbReference type="EMBL" id="CAJPDR010000106">
    <property type="protein sequence ID" value="CAF9918039.1"/>
    <property type="molecule type" value="Genomic_DNA"/>
</dbReference>
<keyword evidence="3" id="KW-1185">Reference proteome</keyword>
<reference evidence="2" key="1">
    <citation type="submission" date="2021-03" db="EMBL/GenBank/DDBJ databases">
        <authorList>
            <person name="Tagirdzhanova G."/>
        </authorList>
    </citation>
    <scope>NUCLEOTIDE SEQUENCE</scope>
</reference>
<sequence length="292" mass="30362">MQPTLTLFSILLTLSTFSHASRLAPAKRSNLAPRRQNCPPLSPSEKIITKKEIVDGNQECVPDPSSKPSTQPFSSAAASAFAAAESATTTTTTVSVAEALEAAHNRNGISAGALVPANPDPCGPPTGQAPGAAAGSLSTCRANVSVANLGQPSAYGVQCANDGSGYTLEQTTCADSSITICDQISGLFGAEYQRTNTWIWSTQDGNCTFGYWLPKNGAPPPSFERCQEQITSVINQYCMGPVFNAGGVNLNVFPSAGASNASSTGLPVDPLYPSYVMLPFQSHCGINSMDVC</sequence>